<dbReference type="KEGG" id="lsf:I8J32_007785"/>
<evidence type="ECO:0000256" key="2">
    <source>
        <dbReference type="SAM" id="SignalP"/>
    </source>
</evidence>
<gene>
    <name evidence="3" type="ORF">I8J32_007785</name>
</gene>
<keyword evidence="4" id="KW-1185">Reference proteome</keyword>
<feature type="chain" id="PRO_5037974563" description="RHS repeat protein" evidence="2">
    <location>
        <begin position="34"/>
        <end position="906"/>
    </location>
</feature>
<feature type="compositionally biased region" description="Low complexity" evidence="1">
    <location>
        <begin position="843"/>
        <end position="861"/>
    </location>
</feature>
<dbReference type="Proteomes" id="UP000639274">
    <property type="component" value="Chromosome"/>
</dbReference>
<evidence type="ECO:0000256" key="1">
    <source>
        <dbReference type="SAM" id="MobiDB-lite"/>
    </source>
</evidence>
<accession>A0A974Y1K0</accession>
<feature type="region of interest" description="Disordered" evidence="1">
    <location>
        <begin position="823"/>
        <end position="861"/>
    </location>
</feature>
<sequence length="906" mass="100029">MKFLSGAANRGRVLCTLFAISATLALAPKPAQAQMSWGEEYARRVRATEQVSPLGDDAFGDSISLYNGTVSFKATDISLPGNNALPVRLSRYYDPQDVSLPHFLGTWDLDIPHISAVAPSGHNGGFPVPQSYTSSGVEWQNETYWSGNRLNMGGSGSDLLTGALNDPKRSFPSFLTSDAVHTKDGWYFSAIPVRNGAGYGYKGYAPDGTIYTFDWMLERDYSAISHPTRTINGSAPILYRKKIVVFVSKIEDRFGNWVKYEWDEDQGEEGRLNRIHSSDGREIVLTMVLKGTTNYDRKIWGLTSATAAGRTWSYDGENVTNPDLTRWTYRREGHRLDTISYERIDPPVGTGGTGGYIIEEEVACSPAQKFEAGQLTKYFVTHPSGAQAEYTLKPMRHGRTNVPFFCDGGNPQAEQIGGRNGYATYHDVWSLQSKKVTGVGLDSMDYAYSYEGLAQGYEPPENPNWFPYNEPGWIAANVRPLPNRKTVTVVQPDGTKQIHTFGKDYGVDDGFLLQVQTLKDNVVYRTVTHGYVTEAEALALPFPENMGFSGVRFADKLPYANRPMKSTTIVQDSQSWTSAVASTCNGNNTLCFDRLARSTVEMKYNSMGSTRSDATEYYDRTDLWVLGQVLRTLSVAGGKTIENVQTDYDTGNALPLATYGPCLFPDGASSCAGKRTGQMTYRFDPKGVEGSQNATLATVADGRGNVTTLTEWMRGIPQKIQHPATPGASAIDSIEQALVNADGTLAWVEDELDNRTCYTYVAGRLDKVTYPSEATAGTCDESKWLSTTFKLELSTTAAYGLPAGHWRAIRSARAMRARSSIWIRSGAPSSRRPSTTPPRRPRAASAQSATTSAASRFSSPTRSAPYRIIRRSRRAHAPLTTPWTAWSEWTWIRSFRRNRPPRKAPS</sequence>
<dbReference type="RefSeq" id="WP_200610378.1">
    <property type="nucleotide sequence ID" value="NZ_CP071518.1"/>
</dbReference>
<feature type="compositionally biased region" description="Low complexity" evidence="1">
    <location>
        <begin position="823"/>
        <end position="834"/>
    </location>
</feature>
<reference evidence="3 4" key="1">
    <citation type="submission" date="2021-03" db="EMBL/GenBank/DDBJ databases">
        <title>Lysobacter sp. nov. isolated from soil of gangwondo yeongwol, south Korea.</title>
        <authorList>
            <person name="Kim K.R."/>
            <person name="Kim K.H."/>
            <person name="Jeon C.O."/>
        </authorList>
    </citation>
    <scope>NUCLEOTIDE SEQUENCE [LARGE SCALE GENOMIC DNA]</scope>
    <source>
        <strain evidence="3 4">R19</strain>
    </source>
</reference>
<protein>
    <recommendedName>
        <fullName evidence="5">RHS repeat protein</fullName>
    </recommendedName>
</protein>
<feature type="signal peptide" evidence="2">
    <location>
        <begin position="1"/>
        <end position="33"/>
    </location>
</feature>
<evidence type="ECO:0000313" key="3">
    <source>
        <dbReference type="EMBL" id="QSX79727.1"/>
    </source>
</evidence>
<keyword evidence="2" id="KW-0732">Signal</keyword>
<dbReference type="AlphaFoldDB" id="A0A974Y1K0"/>
<evidence type="ECO:0008006" key="5">
    <source>
        <dbReference type="Google" id="ProtNLM"/>
    </source>
</evidence>
<dbReference type="EMBL" id="CP071518">
    <property type="protein sequence ID" value="QSX79727.1"/>
    <property type="molecule type" value="Genomic_DNA"/>
</dbReference>
<proteinExistence type="predicted"/>
<name>A0A974Y1K0_9GAMM</name>
<organism evidence="3 4">
    <name type="scientific">Agrilutibacter solisilvae</name>
    <dbReference type="NCBI Taxonomy" id="2763317"/>
    <lineage>
        <taxon>Bacteria</taxon>
        <taxon>Pseudomonadati</taxon>
        <taxon>Pseudomonadota</taxon>
        <taxon>Gammaproteobacteria</taxon>
        <taxon>Lysobacterales</taxon>
        <taxon>Lysobacteraceae</taxon>
        <taxon>Agrilutibacter</taxon>
    </lineage>
</organism>
<evidence type="ECO:0000313" key="4">
    <source>
        <dbReference type="Proteomes" id="UP000639274"/>
    </source>
</evidence>